<dbReference type="PROSITE" id="PS50043">
    <property type="entry name" value="HTH_LUXR_2"/>
    <property type="match status" value="1"/>
</dbReference>
<evidence type="ECO:0000259" key="4">
    <source>
        <dbReference type="PROSITE" id="PS50043"/>
    </source>
</evidence>
<dbReference type="GO" id="GO:0000160">
    <property type="term" value="P:phosphorelay signal transduction system"/>
    <property type="evidence" value="ECO:0007669"/>
    <property type="project" value="InterPro"/>
</dbReference>
<dbReference type="PANTHER" id="PTHR43214">
    <property type="entry name" value="TWO-COMPONENT RESPONSE REGULATOR"/>
    <property type="match status" value="1"/>
</dbReference>
<evidence type="ECO:0000256" key="1">
    <source>
        <dbReference type="ARBA" id="ARBA00022553"/>
    </source>
</evidence>
<feature type="domain" description="HTH luxR-type" evidence="4">
    <location>
        <begin position="143"/>
        <end position="208"/>
    </location>
</feature>
<dbReference type="InterPro" id="IPR000792">
    <property type="entry name" value="Tscrpt_reg_LuxR_C"/>
</dbReference>
<dbReference type="InterPro" id="IPR001789">
    <property type="entry name" value="Sig_transdc_resp-reg_receiver"/>
</dbReference>
<dbReference type="SUPFAM" id="SSF46894">
    <property type="entry name" value="C-terminal effector domain of the bipartite response regulators"/>
    <property type="match status" value="1"/>
</dbReference>
<dbReference type="PROSITE" id="PS50110">
    <property type="entry name" value="RESPONSE_REGULATORY"/>
    <property type="match status" value="1"/>
</dbReference>
<dbReference type="Pfam" id="PF00196">
    <property type="entry name" value="GerE"/>
    <property type="match status" value="1"/>
</dbReference>
<keyword evidence="1 3" id="KW-0597">Phosphoprotein</keyword>
<dbReference type="PANTHER" id="PTHR43214:SF43">
    <property type="entry name" value="TWO-COMPONENT RESPONSE REGULATOR"/>
    <property type="match status" value="1"/>
</dbReference>
<sequence length="210" mass="22011">MKLLVVDDNTIVRLGLRRVLEHVAGVDEVAEASDGLEAIEKARSFGPDVVLLDVRMPGMGGLEALPELAERASVIMMTSDDDAETIASAIKGGAKGYLIHGNLGVDEVAGAIATCSGGGTVLGPGVADKLTVQVASVGDKARPNPLTARLTEREAEVLDAAARGMSNQDIAKEQFLSARTVKNYMNSAYAKLGVHSRAEAVLLWKEAEDS</sequence>
<feature type="modified residue" description="4-aspartylphosphate" evidence="3">
    <location>
        <position position="53"/>
    </location>
</feature>
<feature type="domain" description="Response regulatory" evidence="5">
    <location>
        <begin position="2"/>
        <end position="115"/>
    </location>
</feature>
<protein>
    <submittedName>
        <fullName evidence="6">Response regulator receiver domain protein</fullName>
    </submittedName>
</protein>
<dbReference type="CDD" id="cd17535">
    <property type="entry name" value="REC_NarL-like"/>
    <property type="match status" value="1"/>
</dbReference>
<dbReference type="Pfam" id="PF00072">
    <property type="entry name" value="Response_reg"/>
    <property type="match status" value="1"/>
</dbReference>
<dbReference type="RefSeq" id="WP_210578765.1">
    <property type="nucleotide sequence ID" value="NZ_LK995471.1"/>
</dbReference>
<dbReference type="InterPro" id="IPR039420">
    <property type="entry name" value="WalR-like"/>
</dbReference>
<dbReference type="InterPro" id="IPR058245">
    <property type="entry name" value="NreC/VraR/RcsB-like_REC"/>
</dbReference>
<evidence type="ECO:0000256" key="3">
    <source>
        <dbReference type="PROSITE-ProRule" id="PRU00169"/>
    </source>
</evidence>
<gene>
    <name evidence="6" type="ORF">AAM4_0486</name>
</gene>
<reference evidence="6" key="1">
    <citation type="submission" date="2014-07" db="EMBL/GenBank/DDBJ databases">
        <authorList>
            <person name="Zhang J.E."/>
            <person name="Yang H."/>
            <person name="Guo J."/>
            <person name="Deng Z."/>
            <person name="Luo H."/>
            <person name="Luo M."/>
            <person name="Zhao B."/>
        </authorList>
    </citation>
    <scope>NUCLEOTIDE SEQUENCE</scope>
    <source>
        <strain evidence="6">AM4</strain>
    </source>
</reference>
<keyword evidence="2" id="KW-0238">DNA-binding</keyword>
<dbReference type="PRINTS" id="PR00038">
    <property type="entry name" value="HTHLUXR"/>
</dbReference>
<dbReference type="InterPro" id="IPR011006">
    <property type="entry name" value="CheY-like_superfamily"/>
</dbReference>
<dbReference type="SMART" id="SM00421">
    <property type="entry name" value="HTH_LUXR"/>
    <property type="match status" value="1"/>
</dbReference>
<evidence type="ECO:0000313" key="6">
    <source>
        <dbReference type="EMBL" id="CED90381.1"/>
    </source>
</evidence>
<evidence type="ECO:0000259" key="5">
    <source>
        <dbReference type="PROSITE" id="PS50110"/>
    </source>
</evidence>
<dbReference type="Gene3D" id="3.40.50.2300">
    <property type="match status" value="1"/>
</dbReference>
<dbReference type="GO" id="GO:0006355">
    <property type="term" value="P:regulation of DNA-templated transcription"/>
    <property type="evidence" value="ECO:0007669"/>
    <property type="project" value="InterPro"/>
</dbReference>
<dbReference type="SUPFAM" id="SSF52172">
    <property type="entry name" value="CheY-like"/>
    <property type="match status" value="1"/>
</dbReference>
<dbReference type="EMBL" id="LK995471">
    <property type="protein sequence ID" value="CED90381.1"/>
    <property type="molecule type" value="Genomic_DNA"/>
</dbReference>
<dbReference type="GO" id="GO:0003677">
    <property type="term" value="F:DNA binding"/>
    <property type="evidence" value="ECO:0007669"/>
    <property type="project" value="UniProtKB-KW"/>
</dbReference>
<proteinExistence type="predicted"/>
<dbReference type="InterPro" id="IPR016032">
    <property type="entry name" value="Sig_transdc_resp-reg_C-effctor"/>
</dbReference>
<name>A0A1L7R959_9ACTO</name>
<evidence type="ECO:0000256" key="2">
    <source>
        <dbReference type="ARBA" id="ARBA00023125"/>
    </source>
</evidence>
<dbReference type="SMART" id="SM00448">
    <property type="entry name" value="REC"/>
    <property type="match status" value="1"/>
</dbReference>
<accession>A0A1L7R959</accession>
<dbReference type="CDD" id="cd06170">
    <property type="entry name" value="LuxR_C_like"/>
    <property type="match status" value="1"/>
</dbReference>
<organism evidence="6">
    <name type="scientific">Actinomyces succiniciruminis</name>
    <dbReference type="NCBI Taxonomy" id="1522002"/>
    <lineage>
        <taxon>Bacteria</taxon>
        <taxon>Bacillati</taxon>
        <taxon>Actinomycetota</taxon>
        <taxon>Actinomycetes</taxon>
        <taxon>Actinomycetales</taxon>
        <taxon>Actinomycetaceae</taxon>
        <taxon>Actinomyces</taxon>
    </lineage>
</organism>
<dbReference type="AlphaFoldDB" id="A0A1L7R959"/>